<feature type="region of interest" description="Disordered" evidence="2">
    <location>
        <begin position="2001"/>
        <end position="2043"/>
    </location>
</feature>
<evidence type="ECO:0000313" key="5">
    <source>
        <dbReference type="Proteomes" id="UP000028524"/>
    </source>
</evidence>
<feature type="compositionally biased region" description="Basic and acidic residues" evidence="2">
    <location>
        <begin position="55"/>
        <end position="82"/>
    </location>
</feature>
<feature type="region of interest" description="Disordered" evidence="2">
    <location>
        <begin position="1116"/>
        <end position="1185"/>
    </location>
</feature>
<feature type="compositionally biased region" description="Basic residues" evidence="2">
    <location>
        <begin position="280"/>
        <end position="290"/>
    </location>
</feature>
<dbReference type="SUPFAM" id="SSF57959">
    <property type="entry name" value="Leucine zipper domain"/>
    <property type="match status" value="1"/>
</dbReference>
<feature type="domain" description="BZIP" evidence="3">
    <location>
        <begin position="44"/>
        <end position="59"/>
    </location>
</feature>
<feature type="compositionally biased region" description="Polar residues" evidence="2">
    <location>
        <begin position="1810"/>
        <end position="1828"/>
    </location>
</feature>
<feature type="compositionally biased region" description="Acidic residues" evidence="2">
    <location>
        <begin position="1067"/>
        <end position="1089"/>
    </location>
</feature>
<dbReference type="InterPro" id="IPR004827">
    <property type="entry name" value="bZIP"/>
</dbReference>
<evidence type="ECO:0000313" key="4">
    <source>
        <dbReference type="EMBL" id="KFA62898.1"/>
    </source>
</evidence>
<feature type="region of interest" description="Disordered" evidence="2">
    <location>
        <begin position="1"/>
        <end position="82"/>
    </location>
</feature>
<dbReference type="EMBL" id="KL660774">
    <property type="protein sequence ID" value="KFA62898.1"/>
    <property type="molecule type" value="Genomic_DNA"/>
</dbReference>
<feature type="compositionally biased region" description="Basic and acidic residues" evidence="2">
    <location>
        <begin position="132"/>
        <end position="156"/>
    </location>
</feature>
<feature type="region of interest" description="Disordered" evidence="2">
    <location>
        <begin position="242"/>
        <end position="409"/>
    </location>
</feature>
<dbReference type="GO" id="GO:0003700">
    <property type="term" value="F:DNA-binding transcription factor activity"/>
    <property type="evidence" value="ECO:0007669"/>
    <property type="project" value="InterPro"/>
</dbReference>
<dbReference type="Gene3D" id="1.20.5.170">
    <property type="match status" value="1"/>
</dbReference>
<dbReference type="SMART" id="SM00338">
    <property type="entry name" value="BRLZ"/>
    <property type="match status" value="1"/>
</dbReference>
<feature type="region of interest" description="Disordered" evidence="2">
    <location>
        <begin position="977"/>
        <end position="1008"/>
    </location>
</feature>
<organism evidence="4 5">
    <name type="scientific">Stachybotrys chlorohalonatus (strain IBT 40285)</name>
    <dbReference type="NCBI Taxonomy" id="1283841"/>
    <lineage>
        <taxon>Eukaryota</taxon>
        <taxon>Fungi</taxon>
        <taxon>Dikarya</taxon>
        <taxon>Ascomycota</taxon>
        <taxon>Pezizomycotina</taxon>
        <taxon>Sordariomycetes</taxon>
        <taxon>Hypocreomycetidae</taxon>
        <taxon>Hypocreales</taxon>
        <taxon>Stachybotryaceae</taxon>
        <taxon>Stachybotrys</taxon>
    </lineage>
</organism>
<evidence type="ECO:0000256" key="2">
    <source>
        <dbReference type="SAM" id="MobiDB-lite"/>
    </source>
</evidence>
<dbReference type="PANTHER" id="PTHR42064:SF1">
    <property type="entry name" value="YALI0F28677P"/>
    <property type="match status" value="1"/>
</dbReference>
<feature type="region of interest" description="Disordered" evidence="2">
    <location>
        <begin position="1758"/>
        <end position="1784"/>
    </location>
</feature>
<dbReference type="InterPro" id="IPR046347">
    <property type="entry name" value="bZIP_sf"/>
</dbReference>
<name>A0A084QG13_STAC4</name>
<dbReference type="PANTHER" id="PTHR42064">
    <property type="entry name" value="YALI0F28677P"/>
    <property type="match status" value="1"/>
</dbReference>
<feature type="region of interest" description="Disordered" evidence="2">
    <location>
        <begin position="132"/>
        <end position="174"/>
    </location>
</feature>
<reference evidence="4 5" key="1">
    <citation type="journal article" date="2014" name="BMC Genomics">
        <title>Comparative genome sequencing reveals chemotype-specific gene clusters in the toxigenic black mold Stachybotrys.</title>
        <authorList>
            <person name="Semeiks J."/>
            <person name="Borek D."/>
            <person name="Otwinowski Z."/>
            <person name="Grishin N.V."/>
        </authorList>
    </citation>
    <scope>NUCLEOTIDE SEQUENCE [LARGE SCALE GENOMIC DNA]</scope>
    <source>
        <strain evidence="4 5">IBT 40285</strain>
    </source>
</reference>
<feature type="compositionally biased region" description="Basic and acidic residues" evidence="2">
    <location>
        <begin position="1171"/>
        <end position="1184"/>
    </location>
</feature>
<dbReference type="HOGENOM" id="CLU_001347_0_0_1"/>
<feature type="compositionally biased region" description="Basic and acidic residues" evidence="2">
    <location>
        <begin position="1637"/>
        <end position="1652"/>
    </location>
</feature>
<dbReference type="Proteomes" id="UP000028524">
    <property type="component" value="Unassembled WGS sequence"/>
</dbReference>
<accession>A0A084QG13</accession>
<feature type="compositionally biased region" description="Gly residues" evidence="2">
    <location>
        <begin position="2004"/>
        <end position="2036"/>
    </location>
</feature>
<dbReference type="InParanoid" id="A0A084QG13"/>
<dbReference type="OrthoDB" id="3548913at2759"/>
<dbReference type="PROSITE" id="PS00036">
    <property type="entry name" value="BZIP_BASIC"/>
    <property type="match status" value="1"/>
</dbReference>
<sequence length="2079" mass="230509">MGAIAPQIISAMEGPRLSMTSKEWVIPPRPKPGRKPATDTPPTKRKAQNRAAQRAFRERRAARVGELEEQLDEQRQEQDRVQSELKDKVRSLELDVQSFKSRCALLENMLERERQDRVHAETEGREWRRRYEEDSLRRDSLARSRRQSFDRQRNEAHLQPSVEYPPDGQSLHQLGHNASISHMFTPPEMNSTMVLPEPTQHNAQAPPPPLDNIPFKDGCGFCNEGTYCVCAAMETPALTPVDDTLPPITLQTETPPPSETDMLTAPIPMEMTADGAVKLPPRRSQSRKKTALTTSRTCGPNGPAVSPTVTDESRSPTPSPENHGVVPRPPRYRSRSPTRNPDLAHTLSLRRADDATRRTVHQSQTLGMASRKPVVTQQTVPTSAQARHGPGDSPVTPSPVPKDKAQSPYPSTLLQDVSLYTNPHLTRDSDNTTLEELAHLVRLSKYQERKRANTRIRLQRSLISTALSARLTRCGEIAHRNLVESFRRDDKDGFAALYNAIHDVRKSCDEMRRYALLEPEMESLSSPALGSSESLDTPTNSVIGTGPLRTIAPFLHDISASARETFLDFLSQLRTNPDYLATRICSLTSSELNAFLNSHKGLEPVESVLPFHGRSATRPLSTPSGRGPINSDIERLLSFQRHDPLSILIHTCFANSAGPDSSEDRRRTDTWATALARLISEPKSNGESFLISVLNIWTVMRDWSGKSNMEWYLMRILDSGSFLLDRAEDQHGTRFNVSDWKQSDEIAAREFYESAVNELFELVDDEDATGIPEGLLELGNAILGKLDGKYVDNTSRWLVWRCLFFVFLLGVIIHPESYGMLADYHITPYAREKILKKVAMKAHEYVSSMWSGKPSATCVPVVVPPKIKAHVESILARFQGSQSKVPAAKLVPARSITSLRETVEVHPYLVMSPADLFTLVNALFPERRPRSAASGSLRSGSASISGMSAVSQPIAMPNSRSNFETASIISTSASSVFSDATSREGTIDEPGNMTPQHYSPPTMDQETQRRLNKYEDDGYRLRLALHEMSQNLGVDAVRGSCHPCAERWAVLFISPDGKTLSTHMTYDPEDDLDDEENSSSTDTDDDDDTNGPGMDKEYHQLRDSILKLVEDYEIPRNLDPGNGTAQFSNRATGLKKYKSKNKIITTEKSMSSRNPYRRKSNSHSSPSPEAASKRDTSSESKPQKPEPVLITMLKAASAQSKSQSDFVSSHVYWKTLNQLNALASPSLRNNNYAALINIFSRGPRDSIRRSASAIEEYDAWLVWLKQSQERHEGLIERMMKRVRAMRDKMWYVTDVRNSKEFTHSRDICQALKTMGVPRRWNSFQRNRASMPRPAASSYLYRTESQIMDLLAASDEQGGPNKLSDDQAEMTTMWLQQYGIENFCQGEERIHRFCCEVDKCISKLVGETIREAPVLWSSDLFKRDKVLYDRMRAREREHVWTGDDAASIMSDGERRYFSGRPGSYPRDLRNMSAQNGSQLSFDSARYSVGRSSAPLSDILDGQEYFDRSSPIHTIDSASTYWSPFQPALSPSSAPSKSYSPTTSLTNLSTTFSGPPHHAVLPSNSSVSTGRPATAASSNETVFQQRLDDEKTRFLNELKQTLTSLLLSDLGKPVLGRGSETDAWFQQIGQQCIERKDALTRRARRKAESKDKAAKGASRPRVIEKKKSFGNLRGESGPERLLDNPEIASTGGDETPTSTYPSVRYGPATKEGGPEFPFKKAYKRLLTMFCVHPNPYAKLNALHELEHLIVASLMSNGTRKTKWNRSDAGSSAIEEHGIASRPTPLEGTIDNVRERRSQALQSSMLPLGLGHQSRQSNPETRSVMSGNPATTDAITNELQTLFRDAGIRPKSLFRDLQLIASFVSPSILDKADRGKAFWNTGLAALKLKSEVCRTMVEMADEVIAAHTYTRKSTSDLAGGAGEAVPSATGTPPPPSTTYGLDDAGRMWAITAKEGFPTAQRELALFYLSNPEFVERTTLPLSKPREVFKQAVMEKYGRNDRARMGAAGQGASGAAGAGGGSRGLGGGSAGSGEGGGPGSKEGDVRNDPGLMCVAVHWMEAAEKGGDELATSFLRQNEFMGLG</sequence>
<feature type="region of interest" description="Disordered" evidence="2">
    <location>
        <begin position="1637"/>
        <end position="1712"/>
    </location>
</feature>
<gene>
    <name evidence="4" type="ORF">S40285_02283</name>
</gene>
<protein>
    <recommendedName>
        <fullName evidence="3">BZIP domain-containing protein</fullName>
    </recommendedName>
</protein>
<proteinExistence type="predicted"/>
<feature type="region of interest" description="Disordered" evidence="2">
    <location>
        <begin position="1912"/>
        <end position="1933"/>
    </location>
</feature>
<feature type="region of interest" description="Disordered" evidence="2">
    <location>
        <begin position="1801"/>
        <end position="1828"/>
    </location>
</feature>
<evidence type="ECO:0000259" key="3">
    <source>
        <dbReference type="PROSITE" id="PS00036"/>
    </source>
</evidence>
<dbReference type="Pfam" id="PF10297">
    <property type="entry name" value="Hap4_Hap_bind"/>
    <property type="match status" value="1"/>
</dbReference>
<keyword evidence="1" id="KW-0539">Nucleus</keyword>
<dbReference type="OMA" id="KMWTITA"/>
<dbReference type="STRING" id="1283841.A0A084QG13"/>
<dbReference type="GO" id="GO:0005634">
    <property type="term" value="C:nucleus"/>
    <property type="evidence" value="ECO:0007669"/>
    <property type="project" value="InterPro"/>
</dbReference>
<dbReference type="InterPro" id="IPR018287">
    <property type="entry name" value="Hap4_TF_heteromerisation"/>
</dbReference>
<feature type="compositionally biased region" description="Polar residues" evidence="2">
    <location>
        <begin position="1142"/>
        <end position="1154"/>
    </location>
</feature>
<evidence type="ECO:0000256" key="1">
    <source>
        <dbReference type="ARBA" id="ARBA00023242"/>
    </source>
</evidence>
<feature type="region of interest" description="Disordered" evidence="2">
    <location>
        <begin position="1059"/>
        <end position="1096"/>
    </location>
</feature>
<feature type="compositionally biased region" description="Polar residues" evidence="2">
    <location>
        <begin position="375"/>
        <end position="385"/>
    </location>
</feature>
<feature type="compositionally biased region" description="Polar residues" evidence="2">
    <location>
        <begin position="993"/>
        <end position="1005"/>
    </location>
</feature>
<keyword evidence="5" id="KW-1185">Reference proteome</keyword>